<dbReference type="FunFam" id="2.60.40.10:FF:001760">
    <property type="entry name" value="Murinoglobulin-1"/>
    <property type="match status" value="1"/>
</dbReference>
<dbReference type="InterPro" id="IPR009048">
    <property type="entry name" value="A-macroglobulin_rcpt-bd"/>
</dbReference>
<dbReference type="FunFam" id="2.60.40.690:FF:000001">
    <property type="entry name" value="PZP, alpha-2-macroglobulin like"/>
    <property type="match status" value="1"/>
</dbReference>
<dbReference type="InterPro" id="IPR001599">
    <property type="entry name" value="Macroglobln_a2"/>
</dbReference>
<comment type="similarity">
    <text evidence="1">Belongs to the protease inhibitor I39 (alpha-2-macroglobulin) family.</text>
</comment>
<dbReference type="Gene3D" id="2.60.40.1940">
    <property type="match status" value="1"/>
</dbReference>
<dbReference type="InterPro" id="IPR050473">
    <property type="entry name" value="A2M/Complement_sys"/>
</dbReference>
<dbReference type="Pfam" id="PF07677">
    <property type="entry name" value="A2M_recep"/>
    <property type="match status" value="1"/>
</dbReference>
<dbReference type="Pfam" id="PF00207">
    <property type="entry name" value="A2M"/>
    <property type="match status" value="1"/>
</dbReference>
<protein>
    <submittedName>
        <fullName evidence="13">Alpha-2-macroglobulin variant 1</fullName>
    </submittedName>
</protein>
<dbReference type="FunFam" id="2.60.40.1940:FF:000002">
    <property type="entry name" value="Alpha-2-macroglobulin"/>
    <property type="match status" value="1"/>
</dbReference>
<dbReference type="SMART" id="SM01359">
    <property type="entry name" value="A2M_N_2"/>
    <property type="match status" value="1"/>
</dbReference>
<dbReference type="SMART" id="SM01360">
    <property type="entry name" value="A2M"/>
    <property type="match status" value="1"/>
</dbReference>
<dbReference type="Pfam" id="PF07703">
    <property type="entry name" value="A2M_BRD"/>
    <property type="match status" value="1"/>
</dbReference>
<dbReference type="InterPro" id="IPR010916">
    <property type="entry name" value="TonB_box_CS"/>
</dbReference>
<dbReference type="SMART" id="SM01361">
    <property type="entry name" value="A2M_recep"/>
    <property type="match status" value="1"/>
</dbReference>
<evidence type="ECO:0000259" key="10">
    <source>
        <dbReference type="SMART" id="SM01359"/>
    </source>
</evidence>
<keyword evidence="4" id="KW-0722">Serine protease inhibitor</keyword>
<accession>K4JBR5</accession>
<keyword evidence="3 9" id="KW-0732">Signal</keyword>
<dbReference type="InterPro" id="IPR014756">
    <property type="entry name" value="Ig_E-set"/>
</dbReference>
<dbReference type="InterPro" id="IPR041555">
    <property type="entry name" value="MG3"/>
</dbReference>
<dbReference type="Gene3D" id="2.20.130.20">
    <property type="match status" value="1"/>
</dbReference>
<dbReference type="GO" id="GO:0005576">
    <property type="term" value="C:extracellular region"/>
    <property type="evidence" value="ECO:0007669"/>
    <property type="project" value="InterPro"/>
</dbReference>
<dbReference type="SUPFAM" id="SSF49410">
    <property type="entry name" value="Alpha-macroglobulin receptor domain"/>
    <property type="match status" value="1"/>
</dbReference>
<evidence type="ECO:0000256" key="8">
    <source>
        <dbReference type="ARBA" id="ARBA00038769"/>
    </source>
</evidence>
<comment type="subunit">
    <text evidence="8">Homotetramer; disulfide-linked.</text>
</comment>
<evidence type="ECO:0000313" key="13">
    <source>
        <dbReference type="EMBL" id="AFU81326.1"/>
    </source>
</evidence>
<dbReference type="InterPro" id="IPR040839">
    <property type="entry name" value="MG4"/>
</dbReference>
<keyword evidence="6" id="KW-1015">Disulfide bond</keyword>
<dbReference type="Gene3D" id="2.60.40.10">
    <property type="entry name" value="Immunoglobulins"/>
    <property type="match status" value="2"/>
</dbReference>
<reference evidence="13" key="1">
    <citation type="journal article" date="2012" name="Immunogenetics">
        <title>The exon 29 c.3535A&gt;T in the alpha-2-macroglobulin gene causing aberrant splice variants is associated with mastitis in dairy cattle.</title>
        <authorList>
            <person name="Wang X."/>
            <person name="Huang J."/>
            <person name="Zhao L."/>
            <person name="Wang C."/>
            <person name="Ju Z."/>
            <person name="Li Q."/>
            <person name="Qi C."/>
            <person name="Zhang Y."/>
            <person name="Zhang Z."/>
            <person name="Zhang W."/>
            <person name="Hou M."/>
            <person name="Yuan J."/>
            <person name="Zhong J."/>
        </authorList>
    </citation>
    <scope>NUCLEOTIDE SEQUENCE</scope>
</reference>
<dbReference type="SUPFAM" id="SSF81296">
    <property type="entry name" value="E set domains"/>
    <property type="match status" value="1"/>
</dbReference>
<keyword evidence="5" id="KW-0882">Thioester bond</keyword>
<dbReference type="Gene3D" id="2.60.40.690">
    <property type="entry name" value="Alpha-macroglobulin, receptor-binding domain"/>
    <property type="match status" value="1"/>
</dbReference>
<feature type="domain" description="Alpha-2-macroglobulin" evidence="11">
    <location>
        <begin position="740"/>
        <end position="830"/>
    </location>
</feature>
<organism evidence="13">
    <name type="scientific">Bos taurus</name>
    <name type="common">Bovine</name>
    <dbReference type="NCBI Taxonomy" id="9913"/>
    <lineage>
        <taxon>Eukaryota</taxon>
        <taxon>Metazoa</taxon>
        <taxon>Chordata</taxon>
        <taxon>Craniata</taxon>
        <taxon>Vertebrata</taxon>
        <taxon>Euteleostomi</taxon>
        <taxon>Mammalia</taxon>
        <taxon>Eutheria</taxon>
        <taxon>Laurasiatheria</taxon>
        <taxon>Artiodactyla</taxon>
        <taxon>Ruminantia</taxon>
        <taxon>Pecora</taxon>
        <taxon>Bovidae</taxon>
        <taxon>Bovinae</taxon>
        <taxon>Bos</taxon>
    </lineage>
</organism>
<dbReference type="InterPro" id="IPR002890">
    <property type="entry name" value="MG2"/>
</dbReference>
<dbReference type="PROSITE" id="PS00430">
    <property type="entry name" value="TONB_DEPENDENT_REC_1"/>
    <property type="match status" value="1"/>
</dbReference>
<sequence>MGKNKLLYPSLTLLLLLLLPTDASVSGKPQYMVLVPSLLHTETPEKGCLLLSHLNETVTVSASLESVRENRSLFTDVVAEKDLFHCVSFTLPRSPTSQEVMFLTIQVKGPTQEFKKRTTVLVKNEESLVFVQTDKPIYKPEQTVKFRIVLLDESFHPLNELVPLVYVEDPKGNRIAQWQNLEVENGLQQLTFPLSSEPFQGSYKVVVQKGSGGTAEHPFTVEEFVLPKFEVQVRMPKIITILEEEVQVSVCGLYTYGKPVPGRVTMNMCRKYRNPSNCYGEESNAVCEKFSGELNNEGCFSQQVNTKIFQLKRQEFEMKIEVEAKIQEEGTEVELTGKGATEITTTITKLSFVTVDSNLRRGIPFTGKVLLVDGKGVPMPNKVIFITANEANHNSNTTTDEHGLAQFSITTTKIKGTSLSIRVKYKDHSPCYGYQWLSEEHQDAYHSANLVFSRSNSFVYLEPLPRELPCGKTQTVQAHYALKGQVLKDLKELVFYYLIMAKGGIVRSGTHTLPVEQGDMQGHFSMSVPVESDIAPVARLLIYAILPDGEVVGDSARYEIEHCLANKVGLNFSPGQSFPASQAHLRVTASPQSLCALRAVDQSVLLMRPEAELSAATVYNLLPVKDLSSFPSSVNQQEEDNEDCISHDNVYINGIMYFPVSNTNEKDMYSFLQGMGLKAFTNSKIHKPKICPQPEEHRIQHHTLLASPVRAEMGRNRDFVHFDDTSEPPTETVRKYFPETWIWDLVVVSSSGVHEVEVTVPDTITEWKAGALCLSRDTGLGLSPTASLRVFQPFFVELTMPYSVIRGEAFTLKATVVALHALSRYGAATFTSARKAAQVTIQSSGTFSTKFQVENSNRLLLQQVSLPEVPGEYSMSVTGEGCVYLQTSLKYNILPKKDEFPFALEVQTLPQACDGPKAHTSFQISLSVSYIGSRPASNMAIVDVKMVSGFIPLKPTVKMLERSNVSRTEVSNNHVLIYLDKVTNETLTLTFTVLQDIPVRDLKPAIVKVYDYYETDEFAVAEYSAPCSKDIGNA</sequence>
<evidence type="ECO:0000256" key="3">
    <source>
        <dbReference type="ARBA" id="ARBA00022729"/>
    </source>
</evidence>
<dbReference type="PANTHER" id="PTHR11412">
    <property type="entry name" value="MACROGLOBULIN / COMPLEMENT"/>
    <property type="match status" value="1"/>
</dbReference>
<feature type="chain" id="PRO_5003879829" evidence="9">
    <location>
        <begin position="24"/>
        <end position="1034"/>
    </location>
</feature>
<dbReference type="OrthoDB" id="9998011at2759"/>
<evidence type="ECO:0000256" key="4">
    <source>
        <dbReference type="ARBA" id="ARBA00022900"/>
    </source>
</evidence>
<dbReference type="InterPro" id="IPR011625">
    <property type="entry name" value="A2M_N_BRD"/>
</dbReference>
<name>K4JBR5_BOVIN</name>
<dbReference type="EMBL" id="JQ736649">
    <property type="protein sequence ID" value="AFU81326.1"/>
    <property type="molecule type" value="mRNA"/>
</dbReference>
<dbReference type="InterPro" id="IPR013783">
    <property type="entry name" value="Ig-like_fold"/>
</dbReference>
<dbReference type="InterPro" id="IPR036595">
    <property type="entry name" value="A-macroglobulin_rcpt-bd_sf"/>
</dbReference>
<dbReference type="Pfam" id="PF17789">
    <property type="entry name" value="MG4"/>
    <property type="match status" value="1"/>
</dbReference>
<dbReference type="Gene3D" id="2.60.40.1930">
    <property type="match status" value="2"/>
</dbReference>
<feature type="domain" description="Alpha-2-macroglobulin bait region" evidence="10">
    <location>
        <begin position="459"/>
        <end position="607"/>
    </location>
</feature>
<dbReference type="GO" id="GO:0004867">
    <property type="term" value="F:serine-type endopeptidase inhibitor activity"/>
    <property type="evidence" value="ECO:0007669"/>
    <property type="project" value="UniProtKB-KW"/>
</dbReference>
<evidence type="ECO:0000259" key="12">
    <source>
        <dbReference type="SMART" id="SM01361"/>
    </source>
</evidence>
<evidence type="ECO:0000256" key="9">
    <source>
        <dbReference type="SAM" id="SignalP"/>
    </source>
</evidence>
<dbReference type="AlphaFoldDB" id="K4JBR5"/>
<dbReference type="FunFam" id="2.60.40.1930:FF:000001">
    <property type="entry name" value="CD109 isoform 3"/>
    <property type="match status" value="1"/>
</dbReference>
<evidence type="ECO:0000259" key="11">
    <source>
        <dbReference type="SMART" id="SM01360"/>
    </source>
</evidence>
<dbReference type="PANTHER" id="PTHR11412:SF165">
    <property type="entry name" value="ALPHA-2-MACROGLOBULIN"/>
    <property type="match status" value="1"/>
</dbReference>
<dbReference type="Pfam" id="PF17791">
    <property type="entry name" value="MG3"/>
    <property type="match status" value="1"/>
</dbReference>
<evidence type="ECO:0000256" key="1">
    <source>
        <dbReference type="ARBA" id="ARBA00010952"/>
    </source>
</evidence>
<gene>
    <name evidence="13" type="primary">A2M</name>
</gene>
<dbReference type="FunFam" id="2.20.130.20:FF:000006">
    <property type="entry name" value="Alpha-2-macroglobulin"/>
    <property type="match status" value="1"/>
</dbReference>
<dbReference type="FunFam" id="2.60.40.1930:FF:000002">
    <property type="entry name" value="PZP, alpha-2-macroglobulin like"/>
    <property type="match status" value="1"/>
</dbReference>
<dbReference type="Pfam" id="PF01835">
    <property type="entry name" value="MG2"/>
    <property type="match status" value="1"/>
</dbReference>
<feature type="domain" description="Alpha-macroglobulin receptor-binding" evidence="12">
    <location>
        <begin position="937"/>
        <end position="1023"/>
    </location>
</feature>
<evidence type="ECO:0000256" key="2">
    <source>
        <dbReference type="ARBA" id="ARBA00022690"/>
    </source>
</evidence>
<keyword evidence="7" id="KW-0325">Glycoprotein</keyword>
<feature type="signal peptide" evidence="9">
    <location>
        <begin position="1"/>
        <end position="23"/>
    </location>
</feature>
<keyword evidence="2" id="KW-0646">Protease inhibitor</keyword>
<evidence type="ECO:0000256" key="5">
    <source>
        <dbReference type="ARBA" id="ARBA00022966"/>
    </source>
</evidence>
<evidence type="ECO:0000256" key="7">
    <source>
        <dbReference type="ARBA" id="ARBA00023180"/>
    </source>
</evidence>
<proteinExistence type="evidence at transcript level"/>
<evidence type="ECO:0000256" key="6">
    <source>
        <dbReference type="ARBA" id="ARBA00023157"/>
    </source>
</evidence>